<dbReference type="EMBL" id="GGEC01006737">
    <property type="protein sequence ID" value="MBW87220.1"/>
    <property type="molecule type" value="Transcribed_RNA"/>
</dbReference>
<dbReference type="AlphaFoldDB" id="A0A2P2J199"/>
<name>A0A2P2J199_RHIMU</name>
<proteinExistence type="predicted"/>
<evidence type="ECO:0000313" key="1">
    <source>
        <dbReference type="EMBL" id="MBW87220.1"/>
    </source>
</evidence>
<protein>
    <submittedName>
        <fullName evidence="1">Uncharacterized protein</fullName>
    </submittedName>
</protein>
<accession>A0A2P2J199</accession>
<organism evidence="1">
    <name type="scientific">Rhizophora mucronata</name>
    <name type="common">Asiatic mangrove</name>
    <dbReference type="NCBI Taxonomy" id="61149"/>
    <lineage>
        <taxon>Eukaryota</taxon>
        <taxon>Viridiplantae</taxon>
        <taxon>Streptophyta</taxon>
        <taxon>Embryophyta</taxon>
        <taxon>Tracheophyta</taxon>
        <taxon>Spermatophyta</taxon>
        <taxon>Magnoliopsida</taxon>
        <taxon>eudicotyledons</taxon>
        <taxon>Gunneridae</taxon>
        <taxon>Pentapetalae</taxon>
        <taxon>rosids</taxon>
        <taxon>fabids</taxon>
        <taxon>Malpighiales</taxon>
        <taxon>Rhizophoraceae</taxon>
        <taxon>Rhizophora</taxon>
    </lineage>
</organism>
<sequence length="27" mass="2849">MSSIVGSHPMRARQNPIVTSAIVQVAV</sequence>
<reference evidence="1" key="1">
    <citation type="submission" date="2018-02" db="EMBL/GenBank/DDBJ databases">
        <title>Rhizophora mucronata_Transcriptome.</title>
        <authorList>
            <person name="Meera S.P."/>
            <person name="Sreeshan A."/>
            <person name="Augustine A."/>
        </authorList>
    </citation>
    <scope>NUCLEOTIDE SEQUENCE</scope>
    <source>
        <tissue evidence="1">Leaf</tissue>
    </source>
</reference>